<accession>A0A068ZCL1</accession>
<dbReference type="InterPro" id="IPR003507">
    <property type="entry name" value="S66_fam"/>
</dbReference>
<protein>
    <submittedName>
        <fullName evidence="6">LD-carboxypeptidase</fullName>
    </submittedName>
</protein>
<dbReference type="Pfam" id="PF17676">
    <property type="entry name" value="Peptidase_S66C"/>
    <property type="match status" value="1"/>
</dbReference>
<dbReference type="GO" id="GO:0004180">
    <property type="term" value="F:carboxypeptidase activity"/>
    <property type="evidence" value="ECO:0007669"/>
    <property type="project" value="UniProtKB-KW"/>
</dbReference>
<dbReference type="Proteomes" id="UP000042738">
    <property type="component" value="Chromosome"/>
</dbReference>
<evidence type="ECO:0000256" key="3">
    <source>
        <dbReference type="ARBA" id="ARBA00022670"/>
    </source>
</evidence>
<name>A0A068ZCL1_9GAMM</name>
<dbReference type="Gene3D" id="3.40.50.10740">
    <property type="entry name" value="Class I glutamine amidotransferase-like"/>
    <property type="match status" value="1"/>
</dbReference>
<dbReference type="STRING" id="138074.SYMBAF_80042"/>
<comment type="similarity">
    <text evidence="1">Belongs to the peptidase S66 family.</text>
</comment>
<dbReference type="Pfam" id="PF02016">
    <property type="entry name" value="Peptidase_S66"/>
    <property type="match status" value="1"/>
</dbReference>
<dbReference type="SUPFAM" id="SSF141986">
    <property type="entry name" value="LD-carboxypeptidase A C-terminal domain-like"/>
    <property type="match status" value="1"/>
</dbReference>
<dbReference type="PIRSF" id="PIRSF028757">
    <property type="entry name" value="LD-carboxypeptidase"/>
    <property type="match status" value="1"/>
</dbReference>
<dbReference type="PANTHER" id="PTHR30237:SF2">
    <property type="entry name" value="MUREIN TETRAPEPTIDE CARBOXYPEPTIDASE"/>
    <property type="match status" value="1"/>
</dbReference>
<evidence type="ECO:0000313" key="7">
    <source>
        <dbReference type="Proteomes" id="UP000042738"/>
    </source>
</evidence>
<evidence type="ECO:0000256" key="4">
    <source>
        <dbReference type="ARBA" id="ARBA00022801"/>
    </source>
</evidence>
<evidence type="ECO:0000256" key="1">
    <source>
        <dbReference type="ARBA" id="ARBA00010233"/>
    </source>
</evidence>
<dbReference type="AlphaFoldDB" id="A0A068ZCL1"/>
<reference evidence="6 7" key="1">
    <citation type="journal article" date="2014" name="Genome Announc.">
        <title>Whole-Genome Sequence of Serratia symbiotica Strain CWBI-2.3T, a Free-Living Symbiont of the Black Bean Aphid Aphis fabae.</title>
        <authorList>
            <person name="Foray V."/>
            <person name="Grigorescu A.S."/>
            <person name="Sabri A."/>
            <person name="Haubruge E."/>
            <person name="Lognay G."/>
            <person name="Francis F."/>
            <person name="Fauconnier M.L."/>
            <person name="Hance T."/>
            <person name="Thonart P."/>
        </authorList>
    </citation>
    <scope>NUCLEOTIDE SEQUENCE [LARGE SCALE GENOMIC DNA]</scope>
    <source>
        <strain evidence="6">CWBI-2.3</strain>
    </source>
</reference>
<proteinExistence type="inferred from homology"/>
<dbReference type="GeneID" id="93737027"/>
<gene>
    <name evidence="6" type="ORF">SYMBAF_11035</name>
</gene>
<dbReference type="SUPFAM" id="SSF52317">
    <property type="entry name" value="Class I glutamine amidotransferase-like"/>
    <property type="match status" value="1"/>
</dbReference>
<dbReference type="Gene3D" id="3.50.30.60">
    <property type="entry name" value="LD-carboxypeptidase A C-terminal domain-like"/>
    <property type="match status" value="1"/>
</dbReference>
<dbReference type="GO" id="GO:0006508">
    <property type="term" value="P:proteolysis"/>
    <property type="evidence" value="ECO:0007669"/>
    <property type="project" value="UniProtKB-KW"/>
</dbReference>
<dbReference type="InterPro" id="IPR027461">
    <property type="entry name" value="Carboxypeptidase_A_C_sf"/>
</dbReference>
<dbReference type="InterPro" id="IPR027478">
    <property type="entry name" value="LdcA_N"/>
</dbReference>
<dbReference type="InterPro" id="IPR040921">
    <property type="entry name" value="Peptidase_S66C"/>
</dbReference>
<evidence type="ECO:0000256" key="5">
    <source>
        <dbReference type="ARBA" id="ARBA00022825"/>
    </source>
</evidence>
<dbReference type="CDD" id="cd07025">
    <property type="entry name" value="Peptidase_S66"/>
    <property type="match status" value="1"/>
</dbReference>
<evidence type="ECO:0000256" key="2">
    <source>
        <dbReference type="ARBA" id="ARBA00022645"/>
    </source>
</evidence>
<organism evidence="6 7">
    <name type="scientific">Serratia symbiotica</name>
    <dbReference type="NCBI Taxonomy" id="138074"/>
    <lineage>
        <taxon>Bacteria</taxon>
        <taxon>Pseudomonadati</taxon>
        <taxon>Pseudomonadota</taxon>
        <taxon>Gammaproteobacteria</taxon>
        <taxon>Enterobacterales</taxon>
        <taxon>Yersiniaceae</taxon>
        <taxon>Serratia</taxon>
    </lineage>
</organism>
<keyword evidence="2 6" id="KW-0121">Carboxypeptidase</keyword>
<keyword evidence="4" id="KW-0378">Hydrolase</keyword>
<evidence type="ECO:0000313" key="6">
    <source>
        <dbReference type="EMBL" id="QLH63361.1"/>
    </source>
</evidence>
<dbReference type="GO" id="GO:0008236">
    <property type="term" value="F:serine-type peptidase activity"/>
    <property type="evidence" value="ECO:0007669"/>
    <property type="project" value="UniProtKB-KW"/>
</dbReference>
<keyword evidence="5" id="KW-0720">Serine protease</keyword>
<dbReference type="InterPro" id="IPR029062">
    <property type="entry name" value="Class_I_gatase-like"/>
</dbReference>
<dbReference type="EMBL" id="CP050855">
    <property type="protein sequence ID" value="QLH63361.1"/>
    <property type="molecule type" value="Genomic_DNA"/>
</dbReference>
<dbReference type="PANTHER" id="PTHR30237">
    <property type="entry name" value="MURAMOYLTETRAPEPTIDE CARBOXYPEPTIDASE"/>
    <property type="match status" value="1"/>
</dbReference>
<dbReference type="RefSeq" id="WP_040266517.1">
    <property type="nucleotide sequence ID" value="NZ_CAXKXZ010000017.1"/>
</dbReference>
<sequence length="329" mass="37439">MTSLCRLIQVFFFLISFECLADNGKVIYLISSSSAYDESSIPKISAFLKSKGYTVETKYLNQQISDFGYVNTDKERGKNIINALTDDNVKYLWFVRGGSGAINIFPYLYKNSEGIKKSKEKVIIGFSDVTAIHYFLNNYIGWKSVHGIVAAYNKDIYNGVEHERISMNNNFDQVFEAIKKGVSYNGIIPLNSQAESGVSGVLGGGNLTLLQSFFSTEYEKYLPNQILLMEDTGVTYKQLDRTLNQILYKREFKPKAIIFGQFYTLSASDEERLIFKTVIKGFAEKTKIPVYYYPYFGHGKTNNPFILRGKMSIKCEKDEEYCQLNQAGI</sequence>
<keyword evidence="3" id="KW-0645">Protease</keyword>
<dbReference type="InterPro" id="IPR040449">
    <property type="entry name" value="Peptidase_S66_N"/>
</dbReference>